<name>A0ACB7S8A2_HYAAI</name>
<evidence type="ECO:0000313" key="2">
    <source>
        <dbReference type="Proteomes" id="UP000821845"/>
    </source>
</evidence>
<gene>
    <name evidence="1" type="ORF">HPB50_026908</name>
</gene>
<protein>
    <submittedName>
        <fullName evidence="1">Uncharacterized protein</fullName>
    </submittedName>
</protein>
<evidence type="ECO:0000313" key="1">
    <source>
        <dbReference type="EMBL" id="KAH6929392.1"/>
    </source>
</evidence>
<sequence length="356" mass="39145">MKKIAVFIRSKLADFKVPTEGFFKARKEVPFHFTEGDSPDTVKFAVESGRWRWFLRRITRLRLLVCAATSLVLVVVLYAPLVAVLLCETWFFDAVGTRSSVSGPTVYVVTTTYRRTNQAPALVRLSQTLMLARVRIFWIVVEDDKRSSSWIACVQNVGVFPVGLTGTYRVSSPVVSSGGKVEGFLERHNPNRTFPMDMAGFAINVRLILSSTRPRMGVDILRVATVFLESLGVSLEDLEPLASNCTERSSLIMYSKAMFVICITALVLAARPISAAPVAEINEAASKIPVSALRSPTDVNIRIPEAFNMKLLAGRGGTDLNIDIPAILNLRLDRSRGRSGGMLLDLFGASNKAQST</sequence>
<dbReference type="Proteomes" id="UP000821845">
    <property type="component" value="Chromosome 6"/>
</dbReference>
<proteinExistence type="predicted"/>
<dbReference type="EMBL" id="CM023486">
    <property type="protein sequence ID" value="KAH6929392.1"/>
    <property type="molecule type" value="Genomic_DNA"/>
</dbReference>
<organism evidence="1 2">
    <name type="scientific">Hyalomma asiaticum</name>
    <name type="common">Tick</name>
    <dbReference type="NCBI Taxonomy" id="266040"/>
    <lineage>
        <taxon>Eukaryota</taxon>
        <taxon>Metazoa</taxon>
        <taxon>Ecdysozoa</taxon>
        <taxon>Arthropoda</taxon>
        <taxon>Chelicerata</taxon>
        <taxon>Arachnida</taxon>
        <taxon>Acari</taxon>
        <taxon>Parasitiformes</taxon>
        <taxon>Ixodida</taxon>
        <taxon>Ixodoidea</taxon>
        <taxon>Ixodidae</taxon>
        <taxon>Hyalomminae</taxon>
        <taxon>Hyalomma</taxon>
    </lineage>
</organism>
<comment type="caution">
    <text evidence="1">The sequence shown here is derived from an EMBL/GenBank/DDBJ whole genome shotgun (WGS) entry which is preliminary data.</text>
</comment>
<reference evidence="1" key="1">
    <citation type="submission" date="2020-05" db="EMBL/GenBank/DDBJ databases">
        <title>Large-scale comparative analyses of tick genomes elucidate their genetic diversity and vector capacities.</title>
        <authorList>
            <person name="Jia N."/>
            <person name="Wang J."/>
            <person name="Shi W."/>
            <person name="Du L."/>
            <person name="Sun Y."/>
            <person name="Zhan W."/>
            <person name="Jiang J."/>
            <person name="Wang Q."/>
            <person name="Zhang B."/>
            <person name="Ji P."/>
            <person name="Sakyi L.B."/>
            <person name="Cui X."/>
            <person name="Yuan T."/>
            <person name="Jiang B."/>
            <person name="Yang W."/>
            <person name="Lam T.T.-Y."/>
            <person name="Chang Q."/>
            <person name="Ding S."/>
            <person name="Wang X."/>
            <person name="Zhu J."/>
            <person name="Ruan X."/>
            <person name="Zhao L."/>
            <person name="Wei J."/>
            <person name="Que T."/>
            <person name="Du C."/>
            <person name="Cheng J."/>
            <person name="Dai P."/>
            <person name="Han X."/>
            <person name="Huang E."/>
            <person name="Gao Y."/>
            <person name="Liu J."/>
            <person name="Shao H."/>
            <person name="Ye R."/>
            <person name="Li L."/>
            <person name="Wei W."/>
            <person name="Wang X."/>
            <person name="Wang C."/>
            <person name="Yang T."/>
            <person name="Huo Q."/>
            <person name="Li W."/>
            <person name="Guo W."/>
            <person name="Chen H."/>
            <person name="Zhou L."/>
            <person name="Ni X."/>
            <person name="Tian J."/>
            <person name="Zhou Y."/>
            <person name="Sheng Y."/>
            <person name="Liu T."/>
            <person name="Pan Y."/>
            <person name="Xia L."/>
            <person name="Li J."/>
            <person name="Zhao F."/>
            <person name="Cao W."/>
        </authorList>
    </citation>
    <scope>NUCLEOTIDE SEQUENCE</scope>
    <source>
        <strain evidence="1">Hyas-2018</strain>
    </source>
</reference>
<accession>A0ACB7S8A2</accession>
<keyword evidence="2" id="KW-1185">Reference proteome</keyword>